<dbReference type="InterPro" id="IPR051872">
    <property type="entry name" value="Cytochrome_b5/Flavoprotein_Rdt"/>
</dbReference>
<evidence type="ECO:0000256" key="4">
    <source>
        <dbReference type="RuleBase" id="RU362121"/>
    </source>
</evidence>
<dbReference type="GO" id="GO:0020037">
    <property type="term" value="F:heme binding"/>
    <property type="evidence" value="ECO:0007669"/>
    <property type="project" value="UniProtKB-UniRule"/>
</dbReference>
<dbReference type="SUPFAM" id="SSF55856">
    <property type="entry name" value="Cytochrome b5-like heme/steroid binding domain"/>
    <property type="match status" value="1"/>
</dbReference>
<keyword evidence="3 4" id="KW-0408">Iron</keyword>
<evidence type="ECO:0000256" key="1">
    <source>
        <dbReference type="ARBA" id="ARBA00022617"/>
    </source>
</evidence>
<keyword evidence="2 4" id="KW-0479">Metal-binding</keyword>
<reference evidence="6" key="1">
    <citation type="submission" date="2025-08" db="UniProtKB">
        <authorList>
            <consortium name="Ensembl"/>
        </authorList>
    </citation>
    <scope>IDENTIFICATION</scope>
</reference>
<dbReference type="GO" id="GO:0006801">
    <property type="term" value="P:superoxide metabolic process"/>
    <property type="evidence" value="ECO:0007669"/>
    <property type="project" value="TreeGrafter"/>
</dbReference>
<dbReference type="PROSITE" id="PS50255">
    <property type="entry name" value="CYTOCHROME_B5_2"/>
    <property type="match status" value="1"/>
</dbReference>
<accession>S4RIQ1</accession>
<dbReference type="Gene3D" id="3.10.120.10">
    <property type="entry name" value="Cytochrome b5-like heme/steroid binding domain"/>
    <property type="match status" value="1"/>
</dbReference>
<dbReference type="Ensembl" id="ENSPMAT00000005102.1">
    <property type="protein sequence ID" value="ENSPMAP00000005083.1"/>
    <property type="gene ID" value="ENSPMAG00000004638.1"/>
</dbReference>
<evidence type="ECO:0000256" key="3">
    <source>
        <dbReference type="ARBA" id="ARBA00023004"/>
    </source>
</evidence>
<dbReference type="SMART" id="SM01117">
    <property type="entry name" value="Cyt-b5"/>
    <property type="match status" value="1"/>
</dbReference>
<organism evidence="6">
    <name type="scientific">Petromyzon marinus</name>
    <name type="common">Sea lamprey</name>
    <dbReference type="NCBI Taxonomy" id="7757"/>
    <lineage>
        <taxon>Eukaryota</taxon>
        <taxon>Metazoa</taxon>
        <taxon>Chordata</taxon>
        <taxon>Craniata</taxon>
        <taxon>Vertebrata</taxon>
        <taxon>Cyclostomata</taxon>
        <taxon>Hyperoartia</taxon>
        <taxon>Petromyzontiformes</taxon>
        <taxon>Petromyzontidae</taxon>
        <taxon>Petromyzon</taxon>
    </lineage>
</organism>
<dbReference type="InterPro" id="IPR036400">
    <property type="entry name" value="Cyt_B5-like_heme/steroid_sf"/>
</dbReference>
<evidence type="ECO:0000256" key="2">
    <source>
        <dbReference type="ARBA" id="ARBA00022723"/>
    </source>
</evidence>
<reference evidence="6" key="2">
    <citation type="submission" date="2025-09" db="UniProtKB">
        <authorList>
            <consortium name="Ensembl"/>
        </authorList>
    </citation>
    <scope>IDENTIFICATION</scope>
</reference>
<dbReference type="GO" id="GO:0005783">
    <property type="term" value="C:endoplasmic reticulum"/>
    <property type="evidence" value="ECO:0007669"/>
    <property type="project" value="TreeGrafter"/>
</dbReference>
<feature type="domain" description="Cytochrome b5 heme-binding" evidence="5">
    <location>
        <begin position="33"/>
        <end position="98"/>
    </location>
</feature>
<evidence type="ECO:0000259" key="5">
    <source>
        <dbReference type="PROSITE" id="PS50255"/>
    </source>
</evidence>
<dbReference type="PRINTS" id="PR00363">
    <property type="entry name" value="CYTOCHROMEB5"/>
</dbReference>
<dbReference type="OMA" id="GHSQLDW"/>
<name>S4RIQ1_PETMA</name>
<dbReference type="InterPro" id="IPR001199">
    <property type="entry name" value="Cyt_B5-like_heme/steroid-bd"/>
</dbReference>
<sequence length="119" mass="13459">GRTGVSLKPGRSLMDWVRLAKSGRDMTGLRGRLLHVTEAELARHNLRDDCWTCIRGLVYNVTAYMEYHPGGEEELMKAAGVDGTELFEQVPLAPHSSTCPLLWATQWHFIYLPHLKGNR</sequence>
<dbReference type="Pfam" id="PF00173">
    <property type="entry name" value="Cyt-b5"/>
    <property type="match status" value="1"/>
</dbReference>
<dbReference type="GO" id="GO:0004128">
    <property type="term" value="F:cytochrome-b5 reductase activity, acting on NAD(P)H"/>
    <property type="evidence" value="ECO:0007669"/>
    <property type="project" value="TreeGrafter"/>
</dbReference>
<dbReference type="PROSITE" id="PS00191">
    <property type="entry name" value="CYTOCHROME_B5_1"/>
    <property type="match status" value="1"/>
</dbReference>
<proteinExistence type="inferred from homology"/>
<comment type="similarity">
    <text evidence="4">Belongs to the cytochrome b5 family.</text>
</comment>
<dbReference type="STRING" id="7757.ENSPMAP00000005083"/>
<dbReference type="GeneTree" id="ENSGT00940000155536"/>
<dbReference type="HOGENOM" id="CLU_2066838_0_0_1"/>
<dbReference type="AlphaFoldDB" id="S4RIQ1"/>
<protein>
    <recommendedName>
        <fullName evidence="5">Cytochrome b5 heme-binding domain-containing protein</fullName>
    </recommendedName>
</protein>
<dbReference type="PANTHER" id="PTHR46237:SF1">
    <property type="entry name" value="CYTOCHROME B5 REDUCTASE 4"/>
    <property type="match status" value="1"/>
</dbReference>
<dbReference type="InterPro" id="IPR018506">
    <property type="entry name" value="Cyt_B5_heme-BS"/>
</dbReference>
<keyword evidence="1 4" id="KW-0349">Heme</keyword>
<dbReference type="PANTHER" id="PTHR46237">
    <property type="entry name" value="CYTOCHROME B5 REDUCTASE 4 FAMILY MEMBER"/>
    <property type="match status" value="1"/>
</dbReference>
<evidence type="ECO:0000313" key="6">
    <source>
        <dbReference type="Ensembl" id="ENSPMAP00000005083.1"/>
    </source>
</evidence>
<dbReference type="GO" id="GO:0046872">
    <property type="term" value="F:metal ion binding"/>
    <property type="evidence" value="ECO:0007669"/>
    <property type="project" value="UniProtKB-UniRule"/>
</dbReference>